<dbReference type="OrthoDB" id="9181470at2"/>
<evidence type="ECO:0000313" key="2">
    <source>
        <dbReference type="Proteomes" id="UP000308430"/>
    </source>
</evidence>
<protein>
    <submittedName>
        <fullName evidence="1">DUF4258 domain-containing protein</fullName>
    </submittedName>
</protein>
<organism evidence="1 2">
    <name type="scientific">Pseudothauera nasutitermitis</name>
    <dbReference type="NCBI Taxonomy" id="2565930"/>
    <lineage>
        <taxon>Bacteria</taxon>
        <taxon>Pseudomonadati</taxon>
        <taxon>Pseudomonadota</taxon>
        <taxon>Betaproteobacteria</taxon>
        <taxon>Rhodocyclales</taxon>
        <taxon>Zoogloeaceae</taxon>
        <taxon>Pseudothauera</taxon>
    </lineage>
</organism>
<name>A0A4S4AUN1_9RHOO</name>
<dbReference type="InterPro" id="IPR025354">
    <property type="entry name" value="DUF4258"/>
</dbReference>
<dbReference type="Proteomes" id="UP000308430">
    <property type="component" value="Unassembled WGS sequence"/>
</dbReference>
<reference evidence="1 2" key="1">
    <citation type="submission" date="2019-04" db="EMBL/GenBank/DDBJ databases">
        <title>Azoarcus nasutitermitis sp. nov. isolated from termite nest.</title>
        <authorList>
            <person name="Lin S.-Y."/>
            <person name="Hameed A."/>
            <person name="Hsu Y.-H."/>
            <person name="Young C.-C."/>
        </authorList>
    </citation>
    <scope>NUCLEOTIDE SEQUENCE [LARGE SCALE GENOMIC DNA]</scope>
    <source>
        <strain evidence="1 2">CC-YHH838</strain>
    </source>
</reference>
<dbReference type="Pfam" id="PF14076">
    <property type="entry name" value="DUF4258"/>
    <property type="match status" value="1"/>
</dbReference>
<evidence type="ECO:0000313" key="1">
    <source>
        <dbReference type="EMBL" id="THF63598.1"/>
    </source>
</evidence>
<sequence>MPWNSCLTEHAKKRLAQRKVRTEWVQAALENPLRIEPDHDDPELAHALLYVPERFKVLRVIYKETTNPPFIITACFEEADSHET</sequence>
<proteinExistence type="predicted"/>
<dbReference type="AlphaFoldDB" id="A0A4S4AUN1"/>
<gene>
    <name evidence="1" type="ORF">E6C76_13450</name>
</gene>
<dbReference type="EMBL" id="SSOC01000005">
    <property type="protein sequence ID" value="THF63598.1"/>
    <property type="molecule type" value="Genomic_DNA"/>
</dbReference>
<keyword evidence="2" id="KW-1185">Reference proteome</keyword>
<dbReference type="RefSeq" id="WP_136348759.1">
    <property type="nucleotide sequence ID" value="NZ_SSOC01000005.1"/>
</dbReference>
<comment type="caution">
    <text evidence="1">The sequence shown here is derived from an EMBL/GenBank/DDBJ whole genome shotgun (WGS) entry which is preliminary data.</text>
</comment>
<accession>A0A4S4AUN1</accession>